<proteinExistence type="predicted"/>
<dbReference type="Proteomes" id="UP000028782">
    <property type="component" value="Chromosome"/>
</dbReference>
<evidence type="ECO:0000313" key="2">
    <source>
        <dbReference type="Proteomes" id="UP000028782"/>
    </source>
</evidence>
<accession>A0A076PPB7</accession>
<dbReference type="KEGG" id="ctes:O987_05285"/>
<name>A0A076PPB7_COMTE</name>
<gene>
    <name evidence="1" type="ORF">O987_05285</name>
</gene>
<evidence type="ECO:0000313" key="1">
    <source>
        <dbReference type="EMBL" id="AIJ45217.1"/>
    </source>
</evidence>
<dbReference type="HOGENOM" id="CLU_3373177_0_0_4"/>
<dbReference type="AlphaFoldDB" id="A0A076PPB7"/>
<organism evidence="1 2">
    <name type="scientific">Comamonas testosteroni TK102</name>
    <dbReference type="NCBI Taxonomy" id="1392005"/>
    <lineage>
        <taxon>Bacteria</taxon>
        <taxon>Pseudomonadati</taxon>
        <taxon>Pseudomonadota</taxon>
        <taxon>Betaproteobacteria</taxon>
        <taxon>Burkholderiales</taxon>
        <taxon>Comamonadaceae</taxon>
        <taxon>Comamonas</taxon>
    </lineage>
</organism>
<dbReference type="EMBL" id="CP006704">
    <property type="protein sequence ID" value="AIJ45217.1"/>
    <property type="molecule type" value="Genomic_DNA"/>
</dbReference>
<sequence>MVGALAMLLRSTLTLCRLLTVGQPEHAGQDIRAA</sequence>
<reference evidence="1 2" key="1">
    <citation type="journal article" date="2014" name="Genome Announc.">
        <title>Complete Genome Sequence of Polychlorinated Biphenyl Degrader Comamonas testosteroni TK102 (NBRC 109938).</title>
        <authorList>
            <person name="Fukuda K."/>
            <person name="Hosoyama A."/>
            <person name="Tsuchikane K."/>
            <person name="Ohji S."/>
            <person name="Yamazoe A."/>
            <person name="Fujita N."/>
            <person name="Shintani M."/>
            <person name="Kimbara K."/>
        </authorList>
    </citation>
    <scope>NUCLEOTIDE SEQUENCE [LARGE SCALE GENOMIC DNA]</scope>
    <source>
        <strain evidence="1">TK102</strain>
    </source>
</reference>
<protein>
    <submittedName>
        <fullName evidence="1">Uncharacterized protein</fullName>
    </submittedName>
</protein>